<dbReference type="OrthoDB" id="4788989at2759"/>
<dbReference type="EMBL" id="KZ452014">
    <property type="protein sequence ID" value="PKA51133.1"/>
    <property type="molecule type" value="Genomic_DNA"/>
</dbReference>
<keyword evidence="2" id="KW-1185">Reference proteome</keyword>
<dbReference type="AlphaFoldDB" id="A0A2I0A6F6"/>
<reference evidence="1 2" key="1">
    <citation type="journal article" date="2017" name="Nature">
        <title>The Apostasia genome and the evolution of orchids.</title>
        <authorList>
            <person name="Zhang G.Q."/>
            <person name="Liu K.W."/>
            <person name="Li Z."/>
            <person name="Lohaus R."/>
            <person name="Hsiao Y.Y."/>
            <person name="Niu S.C."/>
            <person name="Wang J.Y."/>
            <person name="Lin Y.C."/>
            <person name="Xu Q."/>
            <person name="Chen L.J."/>
            <person name="Yoshida K."/>
            <person name="Fujiwara S."/>
            <person name="Wang Z.W."/>
            <person name="Zhang Y.Q."/>
            <person name="Mitsuda N."/>
            <person name="Wang M."/>
            <person name="Liu G.H."/>
            <person name="Pecoraro L."/>
            <person name="Huang H.X."/>
            <person name="Xiao X.J."/>
            <person name="Lin M."/>
            <person name="Wu X.Y."/>
            <person name="Wu W.L."/>
            <person name="Chen Y.Y."/>
            <person name="Chang S.B."/>
            <person name="Sakamoto S."/>
            <person name="Ohme-Takagi M."/>
            <person name="Yagi M."/>
            <person name="Zeng S.J."/>
            <person name="Shen C.Y."/>
            <person name="Yeh C.M."/>
            <person name="Luo Y.B."/>
            <person name="Tsai W.C."/>
            <person name="Van de Peer Y."/>
            <person name="Liu Z.J."/>
        </authorList>
    </citation>
    <scope>NUCLEOTIDE SEQUENCE [LARGE SCALE GENOMIC DNA]</scope>
    <source>
        <strain evidence="2">cv. Shenzhen</strain>
        <tissue evidence="1">Stem</tissue>
    </source>
</reference>
<gene>
    <name evidence="1" type="ORF">AXF42_Ash010573</name>
</gene>
<dbReference type="Proteomes" id="UP000236161">
    <property type="component" value="Unassembled WGS sequence"/>
</dbReference>
<evidence type="ECO:0000313" key="2">
    <source>
        <dbReference type="Proteomes" id="UP000236161"/>
    </source>
</evidence>
<sequence length="162" mass="18895">MRNASMPSMDAKLHFPFWRDLAMKKCFVMLQSFVPSLIAIYFSYEQSFMVTLERQERFLFLLSDDEHVFLLFNDDGCGDMNALSVISIVPDDDKFVFSYDLRVLGTWGSLSLKTSAKKTRKWSEHCYPYGFLMVPHCFSSSFTRIKNVRNFCVNVCLSMQQI</sequence>
<name>A0A2I0A6F6_9ASPA</name>
<proteinExistence type="predicted"/>
<evidence type="ECO:0000313" key="1">
    <source>
        <dbReference type="EMBL" id="PKA51133.1"/>
    </source>
</evidence>
<accession>A0A2I0A6F6</accession>
<organism evidence="1 2">
    <name type="scientific">Apostasia shenzhenica</name>
    <dbReference type="NCBI Taxonomy" id="1088818"/>
    <lineage>
        <taxon>Eukaryota</taxon>
        <taxon>Viridiplantae</taxon>
        <taxon>Streptophyta</taxon>
        <taxon>Embryophyta</taxon>
        <taxon>Tracheophyta</taxon>
        <taxon>Spermatophyta</taxon>
        <taxon>Magnoliopsida</taxon>
        <taxon>Liliopsida</taxon>
        <taxon>Asparagales</taxon>
        <taxon>Orchidaceae</taxon>
        <taxon>Apostasioideae</taxon>
        <taxon>Apostasia</taxon>
    </lineage>
</organism>
<protein>
    <submittedName>
        <fullName evidence="1">Uncharacterized protein</fullName>
    </submittedName>
</protein>